<evidence type="ECO:0000256" key="2">
    <source>
        <dbReference type="ARBA" id="ARBA00004687"/>
    </source>
</evidence>
<keyword evidence="6" id="KW-0256">Endoplasmic reticulum</keyword>
<organism evidence="12 13">
    <name type="scientific">Phtheirospermum japonicum</name>
    <dbReference type="NCBI Taxonomy" id="374723"/>
    <lineage>
        <taxon>Eukaryota</taxon>
        <taxon>Viridiplantae</taxon>
        <taxon>Streptophyta</taxon>
        <taxon>Embryophyta</taxon>
        <taxon>Tracheophyta</taxon>
        <taxon>Spermatophyta</taxon>
        <taxon>Magnoliopsida</taxon>
        <taxon>eudicotyledons</taxon>
        <taxon>Gunneridae</taxon>
        <taxon>Pentapetalae</taxon>
        <taxon>asterids</taxon>
        <taxon>lamiids</taxon>
        <taxon>Lamiales</taxon>
        <taxon>Orobanchaceae</taxon>
        <taxon>Orobanchaceae incertae sedis</taxon>
        <taxon>Phtheirospermum</taxon>
    </lineage>
</organism>
<evidence type="ECO:0000256" key="9">
    <source>
        <dbReference type="ARBA" id="ARBA00023180"/>
    </source>
</evidence>
<evidence type="ECO:0000256" key="10">
    <source>
        <dbReference type="SAM" id="MobiDB-lite"/>
    </source>
</evidence>
<name>A0A830D400_9LAMI</name>
<proteinExistence type="inferred from homology"/>
<evidence type="ECO:0000256" key="3">
    <source>
        <dbReference type="ARBA" id="ARBA00010345"/>
    </source>
</evidence>
<keyword evidence="5 11" id="KW-0812">Transmembrane</keyword>
<keyword evidence="13" id="KW-1185">Reference proteome</keyword>
<sequence length="225" mass="24591">DKNNAGPTLSGLRRDVTGEGSHRHLSSSIRFKLQHKLISELTAHSCEVIIIERLPNGVFADPFELHHLVERAVFTDAAVFGDTNLELPSFRSNQSVVEIHMSLASTVLSRNEGDVEVNLDLPLHARYPPLGHGFSRVEFGQPDLFICCDLDGNVPNRSCLFMPIDHIVPDNKASAVIWDIPCGNKEHAGVVSAVTFGFAIVTAVLIVVTSVCYSRSEGSHNLKLS</sequence>
<comment type="pathway">
    <text evidence="2">Glycolipid biosynthesis; glycosylphosphatidylinositol-anchor biosynthesis.</text>
</comment>
<keyword evidence="7 11" id="KW-1133">Transmembrane helix</keyword>
<keyword evidence="4" id="KW-0337">GPI-anchor biosynthesis</keyword>
<comment type="similarity">
    <text evidence="3">Belongs to the PIGX family.</text>
</comment>
<dbReference type="InterPro" id="IPR013233">
    <property type="entry name" value="PIG-X/PBN1"/>
</dbReference>
<comment type="caution">
    <text evidence="12">The sequence shown here is derived from an EMBL/GenBank/DDBJ whole genome shotgun (WGS) entry which is preliminary data.</text>
</comment>
<gene>
    <name evidence="12" type="ORF">PHJA_002822100</name>
</gene>
<feature type="compositionally biased region" description="Basic and acidic residues" evidence="10">
    <location>
        <begin position="12"/>
        <end position="21"/>
    </location>
</feature>
<comment type="subcellular location">
    <subcellularLocation>
        <location evidence="1">Endoplasmic reticulum membrane</location>
        <topology evidence="1">Single-pass membrane protein</topology>
    </subcellularLocation>
</comment>
<feature type="non-terminal residue" evidence="12">
    <location>
        <position position="1"/>
    </location>
</feature>
<evidence type="ECO:0000313" key="12">
    <source>
        <dbReference type="EMBL" id="GFQ06781.1"/>
    </source>
</evidence>
<dbReference type="EMBL" id="BMAC01001305">
    <property type="protein sequence ID" value="GFQ06781.1"/>
    <property type="molecule type" value="Genomic_DNA"/>
</dbReference>
<keyword evidence="9" id="KW-0325">Glycoprotein</keyword>
<evidence type="ECO:0000256" key="8">
    <source>
        <dbReference type="ARBA" id="ARBA00023136"/>
    </source>
</evidence>
<dbReference type="InterPro" id="IPR040039">
    <property type="entry name" value="PIGX"/>
</dbReference>
<dbReference type="PANTHER" id="PTHR28650">
    <property type="entry name" value="PHOSPHATIDYLINOSITOL-GLYCAN BIOSYNTHESIS CLASS X PROTEIN"/>
    <property type="match status" value="1"/>
</dbReference>
<keyword evidence="8 11" id="KW-0472">Membrane</keyword>
<dbReference type="PANTHER" id="PTHR28650:SF1">
    <property type="entry name" value="PHOSPHATIDYLINOSITOL-GLYCAN BIOSYNTHESIS CLASS X PROTEIN"/>
    <property type="match status" value="1"/>
</dbReference>
<evidence type="ECO:0000313" key="13">
    <source>
        <dbReference type="Proteomes" id="UP000653305"/>
    </source>
</evidence>
<evidence type="ECO:0000256" key="6">
    <source>
        <dbReference type="ARBA" id="ARBA00022824"/>
    </source>
</evidence>
<evidence type="ECO:0000256" key="11">
    <source>
        <dbReference type="SAM" id="Phobius"/>
    </source>
</evidence>
<dbReference type="Proteomes" id="UP000653305">
    <property type="component" value="Unassembled WGS sequence"/>
</dbReference>
<evidence type="ECO:0000256" key="4">
    <source>
        <dbReference type="ARBA" id="ARBA00022502"/>
    </source>
</evidence>
<reference evidence="12" key="1">
    <citation type="submission" date="2020-07" db="EMBL/GenBank/DDBJ databases">
        <title>Ethylene signaling mediates host invasion by parasitic plants.</title>
        <authorList>
            <person name="Yoshida S."/>
        </authorList>
    </citation>
    <scope>NUCLEOTIDE SEQUENCE</scope>
    <source>
        <strain evidence="12">Okayama</strain>
    </source>
</reference>
<dbReference type="Pfam" id="PF08320">
    <property type="entry name" value="PIG-X"/>
    <property type="match status" value="1"/>
</dbReference>
<dbReference type="SMART" id="SM00780">
    <property type="entry name" value="PIG-X"/>
    <property type="match status" value="1"/>
</dbReference>
<evidence type="ECO:0000256" key="1">
    <source>
        <dbReference type="ARBA" id="ARBA00004389"/>
    </source>
</evidence>
<dbReference type="UniPathway" id="UPA00196"/>
<evidence type="ECO:0000256" key="7">
    <source>
        <dbReference type="ARBA" id="ARBA00022989"/>
    </source>
</evidence>
<accession>A0A830D400</accession>
<dbReference type="AlphaFoldDB" id="A0A830D400"/>
<dbReference type="OrthoDB" id="5546453at2759"/>
<feature type="region of interest" description="Disordered" evidence="10">
    <location>
        <begin position="1"/>
        <end position="21"/>
    </location>
</feature>
<evidence type="ECO:0000256" key="5">
    <source>
        <dbReference type="ARBA" id="ARBA00022692"/>
    </source>
</evidence>
<protein>
    <submittedName>
        <fullName evidence="12">Phosphatidylinositol-glycan biosynthesis class x protein</fullName>
    </submittedName>
</protein>
<dbReference type="GO" id="GO:0005789">
    <property type="term" value="C:endoplasmic reticulum membrane"/>
    <property type="evidence" value="ECO:0007669"/>
    <property type="project" value="UniProtKB-SubCell"/>
</dbReference>
<feature type="transmembrane region" description="Helical" evidence="11">
    <location>
        <begin position="190"/>
        <end position="213"/>
    </location>
</feature>
<dbReference type="GO" id="GO:0006506">
    <property type="term" value="P:GPI anchor biosynthetic process"/>
    <property type="evidence" value="ECO:0007669"/>
    <property type="project" value="UniProtKB-UniPathway"/>
</dbReference>